<dbReference type="AlphaFoldDB" id="A0A1L9QPG8"/>
<keyword evidence="1" id="KW-0732">Signal</keyword>
<dbReference type="InterPro" id="IPR024983">
    <property type="entry name" value="CHAT_dom"/>
</dbReference>
<accession>A0A1L9QPG8</accession>
<keyword evidence="4" id="KW-1185">Reference proteome</keyword>
<evidence type="ECO:0000313" key="4">
    <source>
        <dbReference type="Proteomes" id="UP000183940"/>
    </source>
</evidence>
<feature type="signal peptide" evidence="1">
    <location>
        <begin position="1"/>
        <end position="26"/>
    </location>
</feature>
<feature type="domain" description="CHAT" evidence="2">
    <location>
        <begin position="208"/>
        <end position="505"/>
    </location>
</feature>
<evidence type="ECO:0000313" key="3">
    <source>
        <dbReference type="EMBL" id="OJJ24578.1"/>
    </source>
</evidence>
<name>A0A1L9QPG8_9CYAN</name>
<protein>
    <recommendedName>
        <fullName evidence="2">CHAT domain-containing protein</fullName>
    </recommendedName>
</protein>
<comment type="caution">
    <text evidence="3">The sequence shown here is derived from an EMBL/GenBank/DDBJ whole genome shotgun (WGS) entry which is preliminary data.</text>
</comment>
<evidence type="ECO:0000259" key="2">
    <source>
        <dbReference type="Pfam" id="PF12770"/>
    </source>
</evidence>
<dbReference type="Proteomes" id="UP000183940">
    <property type="component" value="Unassembled WGS sequence"/>
</dbReference>
<reference evidence="3" key="1">
    <citation type="submission" date="2016-10" db="EMBL/GenBank/DDBJ databases">
        <title>CRISPR-Cas defence system in Roseofilum reptotaenium: evidence of a bacteriophage-cyanobacterium arms race in the coral black band disease.</title>
        <authorList>
            <person name="Buerger P."/>
            <person name="Wood-Charlson E.M."/>
            <person name="Weynberg K.D."/>
            <person name="Willis B."/>
            <person name="Van Oppen M.J."/>
        </authorList>
    </citation>
    <scope>NUCLEOTIDE SEQUENCE [LARGE SCALE GENOMIC DNA]</scope>
    <source>
        <strain evidence="3">AO1-A</strain>
    </source>
</reference>
<dbReference type="STRING" id="1925591.BI308_15600"/>
<evidence type="ECO:0000256" key="1">
    <source>
        <dbReference type="SAM" id="SignalP"/>
    </source>
</evidence>
<organism evidence="3 4">
    <name type="scientific">Roseofilum reptotaenium AO1-A</name>
    <dbReference type="NCBI Taxonomy" id="1925591"/>
    <lineage>
        <taxon>Bacteria</taxon>
        <taxon>Bacillati</taxon>
        <taxon>Cyanobacteriota</taxon>
        <taxon>Cyanophyceae</taxon>
        <taxon>Desertifilales</taxon>
        <taxon>Desertifilaceae</taxon>
        <taxon>Roseofilum</taxon>
    </lineage>
</organism>
<gene>
    <name evidence="3" type="ORF">BI308_15600</name>
</gene>
<dbReference type="Pfam" id="PF12770">
    <property type="entry name" value="CHAT"/>
    <property type="match status" value="1"/>
</dbReference>
<proteinExistence type="predicted"/>
<feature type="chain" id="PRO_5012001799" description="CHAT domain-containing protein" evidence="1">
    <location>
        <begin position="27"/>
        <end position="507"/>
    </location>
</feature>
<dbReference type="EMBL" id="MLAW01000028">
    <property type="protein sequence ID" value="OJJ24578.1"/>
    <property type="molecule type" value="Genomic_DNA"/>
</dbReference>
<sequence length="507" mass="57649">MKIHHFWVWFISIFLVLLTHSSLQNAYSQTGNQSDVTGPNLQELLSFPPSESDNSSGSNDNTSFKDVEIAREAFESQFLQSDFEQAIQLFEEFQAVEYAKYFDLKLYGRTATTCEIAQILDRLAQNTQQRSAIVYMVSLQNELNILTIFPKNDACFSPQLLNKQKSESSPFAQIKTQDISRSFLEATINKFNQEITNPRKIRTTSYEPYASQLYQGLIQPLEHSLSAQNIDTLIFCLDKKLRSLPIAALYHDQHFLIEDYQIGLIPSFSLIDPAYRSVQSATLLGFGVSDGGRNQELPPLPAVPVELSWLQKIWQSQTFLDRQATVANLQEYSKTPDTRMMHIATHAEFRPGDISNSFIQLWDRNVGLDQLRELSQDSQWNQNPRVELLTLSACRTALGSEEAELGFSGLALQAGVKTSLGSLWYTSDEGSLALMAEFYHQLQNSTVKITALRQTQLKMINGSINIREGRLHLSSDLTIDIQDQFSRSQTFNHPYYWSAYTLIGNWN</sequence>